<dbReference type="InterPro" id="IPR036390">
    <property type="entry name" value="WH_DNA-bd_sf"/>
</dbReference>
<comment type="caution">
    <text evidence="9">The sequence shown here is derived from an EMBL/GenBank/DDBJ whole genome shotgun (WGS) entry which is preliminary data.</text>
</comment>
<dbReference type="EMBL" id="JBHMEW010000068">
    <property type="protein sequence ID" value="MFB9213390.1"/>
    <property type="molecule type" value="Genomic_DNA"/>
</dbReference>
<dbReference type="Pfam" id="PF00027">
    <property type="entry name" value="cNMP_binding"/>
    <property type="match status" value="1"/>
</dbReference>
<keyword evidence="2" id="KW-0805">Transcription regulation</keyword>
<evidence type="ECO:0000259" key="8">
    <source>
        <dbReference type="PROSITE" id="PS51063"/>
    </source>
</evidence>
<dbReference type="InterPro" id="IPR000595">
    <property type="entry name" value="cNMP-bd_dom"/>
</dbReference>
<evidence type="ECO:0000256" key="5">
    <source>
        <dbReference type="PROSITE-ProRule" id="PRU00169"/>
    </source>
</evidence>
<proteinExistence type="predicted"/>
<dbReference type="PANTHER" id="PTHR44591:SF3">
    <property type="entry name" value="RESPONSE REGULATORY DOMAIN-CONTAINING PROTEIN"/>
    <property type="match status" value="1"/>
</dbReference>
<sequence length="354" mass="40119">MITTILVIEDNPEMCDNISSILELNKYKVLTAIDGKTGVELAYENKPDLILCDIMMPELDGYGVLHILSKHPETSDIPFIFLTAKAEQTDFRKGMSLGADDYITKPFDGLDLLRAVETRLKKNEKLKSAFGGGLTEDIDQFLEKAQKYGDLENLSENRIHRTYGKKEIIFREGQHPTFVFYVVKGEVKSSRVSYDGKELITGLYNEGDFFGYVPILKNTPYEESAIALSEVELGIIPKHDFHKLVYTNREIAARFIRMMANNLYDTEKRLLDLAYQSVRQRVASAIIRLFHQEDERANSGHLIKLPRKDMASIVGTALESLNRTISDFKEEGLIEVVGNGIKILEMGKLEKLGK</sequence>
<dbReference type="InterPro" id="IPR012318">
    <property type="entry name" value="HTH_CRP"/>
</dbReference>
<organism evidence="9 10">
    <name type="scientific">Echinicola jeungdonensis</name>
    <dbReference type="NCBI Taxonomy" id="709343"/>
    <lineage>
        <taxon>Bacteria</taxon>
        <taxon>Pseudomonadati</taxon>
        <taxon>Bacteroidota</taxon>
        <taxon>Cytophagia</taxon>
        <taxon>Cytophagales</taxon>
        <taxon>Cyclobacteriaceae</taxon>
        <taxon>Echinicola</taxon>
    </lineage>
</organism>
<keyword evidence="4" id="KW-0804">Transcription</keyword>
<evidence type="ECO:0000313" key="9">
    <source>
        <dbReference type="EMBL" id="MFB9213390.1"/>
    </source>
</evidence>
<dbReference type="SUPFAM" id="SSF51206">
    <property type="entry name" value="cAMP-binding domain-like"/>
    <property type="match status" value="1"/>
</dbReference>
<evidence type="ECO:0000259" key="6">
    <source>
        <dbReference type="PROSITE" id="PS50042"/>
    </source>
</evidence>
<dbReference type="CDD" id="cd17574">
    <property type="entry name" value="REC_OmpR"/>
    <property type="match status" value="1"/>
</dbReference>
<dbReference type="PRINTS" id="PR00034">
    <property type="entry name" value="HTHCRP"/>
</dbReference>
<feature type="domain" description="HTH crp-type" evidence="8">
    <location>
        <begin position="276"/>
        <end position="347"/>
    </location>
</feature>
<feature type="domain" description="Response regulatory" evidence="7">
    <location>
        <begin position="4"/>
        <end position="120"/>
    </location>
</feature>
<keyword evidence="10" id="KW-1185">Reference proteome</keyword>
<dbReference type="SMART" id="SM00100">
    <property type="entry name" value="cNMP"/>
    <property type="match status" value="1"/>
</dbReference>
<dbReference type="PROSITE" id="PS51063">
    <property type="entry name" value="HTH_CRP_2"/>
    <property type="match status" value="1"/>
</dbReference>
<dbReference type="CDD" id="cd00038">
    <property type="entry name" value="CAP_ED"/>
    <property type="match status" value="1"/>
</dbReference>
<dbReference type="InterPro" id="IPR018490">
    <property type="entry name" value="cNMP-bd_dom_sf"/>
</dbReference>
<gene>
    <name evidence="9" type="ORF">ACFFUR_16360</name>
</gene>
<dbReference type="Gene3D" id="1.10.10.10">
    <property type="entry name" value="Winged helix-like DNA-binding domain superfamily/Winged helix DNA-binding domain"/>
    <property type="match status" value="1"/>
</dbReference>
<dbReference type="SMART" id="SM00419">
    <property type="entry name" value="HTH_CRP"/>
    <property type="match status" value="1"/>
</dbReference>
<name>A0ABV5J975_9BACT</name>
<reference evidence="9 10" key="1">
    <citation type="submission" date="2024-09" db="EMBL/GenBank/DDBJ databases">
        <authorList>
            <person name="Sun Q."/>
            <person name="Mori K."/>
        </authorList>
    </citation>
    <scope>NUCLEOTIDE SEQUENCE [LARGE SCALE GENOMIC DNA]</scope>
    <source>
        <strain evidence="9 10">CECT 7682</strain>
    </source>
</reference>
<evidence type="ECO:0000256" key="3">
    <source>
        <dbReference type="ARBA" id="ARBA00023125"/>
    </source>
</evidence>
<evidence type="ECO:0000256" key="1">
    <source>
        <dbReference type="ARBA" id="ARBA00022553"/>
    </source>
</evidence>
<dbReference type="Proteomes" id="UP001589654">
    <property type="component" value="Unassembled WGS sequence"/>
</dbReference>
<dbReference type="InterPro" id="IPR036388">
    <property type="entry name" value="WH-like_DNA-bd_sf"/>
</dbReference>
<dbReference type="PANTHER" id="PTHR44591">
    <property type="entry name" value="STRESS RESPONSE REGULATOR PROTEIN 1"/>
    <property type="match status" value="1"/>
</dbReference>
<evidence type="ECO:0000256" key="2">
    <source>
        <dbReference type="ARBA" id="ARBA00023015"/>
    </source>
</evidence>
<dbReference type="InterPro" id="IPR011006">
    <property type="entry name" value="CheY-like_superfamily"/>
</dbReference>
<accession>A0ABV5J975</accession>
<feature type="domain" description="Cyclic nucleotide-binding" evidence="6">
    <location>
        <begin position="142"/>
        <end position="262"/>
    </location>
</feature>
<dbReference type="Gene3D" id="3.40.50.2300">
    <property type="match status" value="1"/>
</dbReference>
<keyword evidence="3" id="KW-0238">DNA-binding</keyword>
<dbReference type="Pfam" id="PF13545">
    <property type="entry name" value="HTH_Crp_2"/>
    <property type="match status" value="1"/>
</dbReference>
<dbReference type="InterPro" id="IPR014710">
    <property type="entry name" value="RmlC-like_jellyroll"/>
</dbReference>
<evidence type="ECO:0000313" key="10">
    <source>
        <dbReference type="Proteomes" id="UP001589654"/>
    </source>
</evidence>
<dbReference type="Pfam" id="PF00072">
    <property type="entry name" value="Response_reg"/>
    <property type="match status" value="1"/>
</dbReference>
<dbReference type="SMART" id="SM00448">
    <property type="entry name" value="REC"/>
    <property type="match status" value="1"/>
</dbReference>
<dbReference type="InterPro" id="IPR050595">
    <property type="entry name" value="Bact_response_regulator"/>
</dbReference>
<protein>
    <submittedName>
        <fullName evidence="9">Response regulator</fullName>
    </submittedName>
</protein>
<dbReference type="RefSeq" id="WP_290249081.1">
    <property type="nucleotide sequence ID" value="NZ_JAUFQT010000002.1"/>
</dbReference>
<dbReference type="PROSITE" id="PS50110">
    <property type="entry name" value="RESPONSE_REGULATORY"/>
    <property type="match status" value="1"/>
</dbReference>
<dbReference type="PROSITE" id="PS50042">
    <property type="entry name" value="CNMP_BINDING_3"/>
    <property type="match status" value="1"/>
</dbReference>
<dbReference type="SUPFAM" id="SSF52172">
    <property type="entry name" value="CheY-like"/>
    <property type="match status" value="1"/>
</dbReference>
<evidence type="ECO:0000256" key="4">
    <source>
        <dbReference type="ARBA" id="ARBA00023163"/>
    </source>
</evidence>
<feature type="modified residue" description="4-aspartylphosphate" evidence="5">
    <location>
        <position position="53"/>
    </location>
</feature>
<dbReference type="Gene3D" id="2.60.120.10">
    <property type="entry name" value="Jelly Rolls"/>
    <property type="match status" value="1"/>
</dbReference>
<keyword evidence="1 5" id="KW-0597">Phosphoprotein</keyword>
<dbReference type="InterPro" id="IPR001789">
    <property type="entry name" value="Sig_transdc_resp-reg_receiver"/>
</dbReference>
<evidence type="ECO:0000259" key="7">
    <source>
        <dbReference type="PROSITE" id="PS50110"/>
    </source>
</evidence>
<dbReference type="SUPFAM" id="SSF46785">
    <property type="entry name" value="Winged helix' DNA-binding domain"/>
    <property type="match status" value="1"/>
</dbReference>